<dbReference type="Pfam" id="PF00534">
    <property type="entry name" value="Glycos_transf_1"/>
    <property type="match status" value="1"/>
</dbReference>
<dbReference type="SUPFAM" id="SSF53756">
    <property type="entry name" value="UDP-Glycosyltransferase/glycogen phosphorylase"/>
    <property type="match status" value="1"/>
</dbReference>
<evidence type="ECO:0000313" key="4">
    <source>
        <dbReference type="Proteomes" id="UP000076023"/>
    </source>
</evidence>
<dbReference type="EMBL" id="BDCO01000002">
    <property type="protein sequence ID" value="GAT33375.1"/>
    <property type="molecule type" value="Genomic_DNA"/>
</dbReference>
<keyword evidence="4" id="KW-1185">Reference proteome</keyword>
<dbReference type="AlphaFoldDB" id="A0A146G6L2"/>
<accession>A0A146G6L2</accession>
<feature type="domain" description="Glycosyltransferase subfamily 4-like N-terminal" evidence="2">
    <location>
        <begin position="15"/>
        <end position="189"/>
    </location>
</feature>
<dbReference type="Gene3D" id="3.40.50.2000">
    <property type="entry name" value="Glycogen Phosphorylase B"/>
    <property type="match status" value="2"/>
</dbReference>
<dbReference type="InterPro" id="IPR028098">
    <property type="entry name" value="Glyco_trans_4-like_N"/>
</dbReference>
<proteinExistence type="predicted"/>
<protein>
    <submittedName>
        <fullName evidence="3">Alpha-1,6-mannosyltransferase</fullName>
    </submittedName>
</protein>
<keyword evidence="3" id="KW-0328">Glycosyltransferase</keyword>
<comment type="caution">
    <text evidence="3">The sequence shown here is derived from an EMBL/GenBank/DDBJ whole genome shotgun (WGS) entry which is preliminary data.</text>
</comment>
<sequence>MKVCDLTQFYSPVSGGVRRYIEQKVAYIRRHRPDCQHVLVVPGKRTECVGDDVAKVYTIESPMVSRTSRYRILLKLHLVEEVLEKERPDIIESGDPYQLAWKAIASGDGLDIPVIGFYHSHFPEAYIRSVAKFFGKTAVSVAEDWAKRYVKTLYNQFHRTLVPSPNLVSLLQDWGVERVEGIDLGVDDEVFVPSDIPVEGFRREHEIPEDARLLLYVGRLASEKNVVTLFDAFDILHRQSPGKYHLLVVGDGSLRSSMLRLKESTNAVSWMEFCSDPYKLAEVYRSADLFVHPGVQETFGLVTLESQACGTPVIGIRGSYMDRIIFSNQVHWAAENTPQSLAAAIENKFGEDLHLTGLQASHEARTRYSWKSVFGRMFGIYDDVIANYHP</sequence>
<dbReference type="InterPro" id="IPR050194">
    <property type="entry name" value="Glycosyltransferase_grp1"/>
</dbReference>
<dbReference type="GO" id="GO:0016757">
    <property type="term" value="F:glycosyltransferase activity"/>
    <property type="evidence" value="ECO:0007669"/>
    <property type="project" value="UniProtKB-KW"/>
</dbReference>
<reference evidence="4" key="1">
    <citation type="journal article" date="2017" name="Genome Announc.">
        <title>Draft Genome Sequence of Terrimicrobium sacchariphilum NM-5T, a Facultative Anaerobic Soil Bacterium of the Class Spartobacteria.</title>
        <authorList>
            <person name="Qiu Y.L."/>
            <person name="Tourlousse D.M."/>
            <person name="Matsuura N."/>
            <person name="Ohashi A."/>
            <person name="Sekiguchi Y."/>
        </authorList>
    </citation>
    <scope>NUCLEOTIDE SEQUENCE [LARGE SCALE GENOMIC DNA]</scope>
    <source>
        <strain evidence="4">NM-5</strain>
    </source>
</reference>
<name>A0A146G6L2_TERSA</name>
<dbReference type="STRING" id="690879.TSACC_21790"/>
<dbReference type="PANTHER" id="PTHR45947">
    <property type="entry name" value="SULFOQUINOVOSYL TRANSFERASE SQD2"/>
    <property type="match status" value="1"/>
</dbReference>
<organism evidence="3 4">
    <name type="scientific">Terrimicrobium sacchariphilum</name>
    <dbReference type="NCBI Taxonomy" id="690879"/>
    <lineage>
        <taxon>Bacteria</taxon>
        <taxon>Pseudomonadati</taxon>
        <taxon>Verrucomicrobiota</taxon>
        <taxon>Terrimicrobiia</taxon>
        <taxon>Terrimicrobiales</taxon>
        <taxon>Terrimicrobiaceae</taxon>
        <taxon>Terrimicrobium</taxon>
    </lineage>
</organism>
<evidence type="ECO:0000313" key="3">
    <source>
        <dbReference type="EMBL" id="GAT33375.1"/>
    </source>
</evidence>
<dbReference type="InterPro" id="IPR001296">
    <property type="entry name" value="Glyco_trans_1"/>
</dbReference>
<dbReference type="RefSeq" id="WP_075079113.1">
    <property type="nucleotide sequence ID" value="NZ_BDCO01000002.1"/>
</dbReference>
<dbReference type="Proteomes" id="UP000076023">
    <property type="component" value="Unassembled WGS sequence"/>
</dbReference>
<evidence type="ECO:0000259" key="1">
    <source>
        <dbReference type="Pfam" id="PF00534"/>
    </source>
</evidence>
<gene>
    <name evidence="3" type="ORF">TSACC_21790</name>
</gene>
<dbReference type="PANTHER" id="PTHR45947:SF3">
    <property type="entry name" value="SULFOQUINOVOSYL TRANSFERASE SQD2"/>
    <property type="match status" value="1"/>
</dbReference>
<feature type="domain" description="Glycosyl transferase family 1" evidence="1">
    <location>
        <begin position="201"/>
        <end position="346"/>
    </location>
</feature>
<evidence type="ECO:0000259" key="2">
    <source>
        <dbReference type="Pfam" id="PF13439"/>
    </source>
</evidence>
<dbReference type="Pfam" id="PF13439">
    <property type="entry name" value="Glyco_transf_4"/>
    <property type="match status" value="1"/>
</dbReference>
<keyword evidence="3" id="KW-0808">Transferase</keyword>
<dbReference type="OrthoDB" id="9802525at2"/>
<dbReference type="InParanoid" id="A0A146G6L2"/>